<dbReference type="GO" id="GO:0003700">
    <property type="term" value="F:DNA-binding transcription factor activity"/>
    <property type="evidence" value="ECO:0007669"/>
    <property type="project" value="InterPro"/>
</dbReference>
<evidence type="ECO:0000313" key="4">
    <source>
        <dbReference type="EMBL" id="SHG55548.1"/>
    </source>
</evidence>
<dbReference type="RefSeq" id="WP_073235926.1">
    <property type="nucleotide sequence ID" value="NZ_FQUQ01000006.1"/>
</dbReference>
<dbReference type="Proteomes" id="UP000184287">
    <property type="component" value="Unassembled WGS sequence"/>
</dbReference>
<feature type="domain" description="HTH araC/xylS-type" evidence="3">
    <location>
        <begin position="220"/>
        <end position="318"/>
    </location>
</feature>
<dbReference type="STRING" id="288992.SAMN04488522_10669"/>
<accession>A0A1M5KS15</accession>
<dbReference type="Gene3D" id="3.40.50.880">
    <property type="match status" value="1"/>
</dbReference>
<dbReference type="PROSITE" id="PS01124">
    <property type="entry name" value="HTH_ARAC_FAMILY_2"/>
    <property type="match status" value="1"/>
</dbReference>
<sequence>MIQISILAIKRAVLAAITDTYDVFTYTNSLLKQMGKPELFRVSLVGLGEDVQLNNGLFTIRPDGQIYKEQRHDLIVIPPMSGDMISATYLNKDYAGWIANQYKNGAEVASFCVGAFLLAFSGLLKNKQCSTHWDYANEFRSYYPAVRLAEDKIFTVDKGLYSSGGNNAYWSLLLYLIEKFTDRQTAIQVAKHFVVDINKVNQTPFVVFKGFKKHNDELIKEIQAFIEQNFTDKITVADLAEKYHITRRTFERRFQKATHLTVAEYIQRIKIEAAKKLLETGLRSVSEVMVTVGYTDTQSFRDAFKKITDLTPVAYREKYNMPPA</sequence>
<dbReference type="Pfam" id="PF12833">
    <property type="entry name" value="HTH_18"/>
    <property type="match status" value="1"/>
</dbReference>
<dbReference type="InterPro" id="IPR018060">
    <property type="entry name" value="HTH_AraC"/>
</dbReference>
<dbReference type="PANTHER" id="PTHR43130">
    <property type="entry name" value="ARAC-FAMILY TRANSCRIPTIONAL REGULATOR"/>
    <property type="match status" value="1"/>
</dbReference>
<evidence type="ECO:0000256" key="2">
    <source>
        <dbReference type="ARBA" id="ARBA00023163"/>
    </source>
</evidence>
<dbReference type="InterPro" id="IPR009057">
    <property type="entry name" value="Homeodomain-like_sf"/>
</dbReference>
<evidence type="ECO:0000259" key="3">
    <source>
        <dbReference type="PROSITE" id="PS01124"/>
    </source>
</evidence>
<protein>
    <submittedName>
        <fullName evidence="4">Transcriptional regulator, AraC family with amidase-like domain</fullName>
    </submittedName>
</protein>
<evidence type="ECO:0000256" key="1">
    <source>
        <dbReference type="ARBA" id="ARBA00023015"/>
    </source>
</evidence>
<evidence type="ECO:0000313" key="5">
    <source>
        <dbReference type="Proteomes" id="UP000184287"/>
    </source>
</evidence>
<organism evidence="4 5">
    <name type="scientific">Pedobacter caeni</name>
    <dbReference type="NCBI Taxonomy" id="288992"/>
    <lineage>
        <taxon>Bacteria</taxon>
        <taxon>Pseudomonadati</taxon>
        <taxon>Bacteroidota</taxon>
        <taxon>Sphingobacteriia</taxon>
        <taxon>Sphingobacteriales</taxon>
        <taxon>Sphingobacteriaceae</taxon>
        <taxon>Pedobacter</taxon>
    </lineage>
</organism>
<keyword evidence="2" id="KW-0804">Transcription</keyword>
<dbReference type="Gene3D" id="1.10.10.60">
    <property type="entry name" value="Homeodomain-like"/>
    <property type="match status" value="2"/>
</dbReference>
<reference evidence="5" key="1">
    <citation type="submission" date="2016-11" db="EMBL/GenBank/DDBJ databases">
        <authorList>
            <person name="Varghese N."/>
            <person name="Submissions S."/>
        </authorList>
    </citation>
    <scope>NUCLEOTIDE SEQUENCE [LARGE SCALE GENOMIC DNA]</scope>
    <source>
        <strain evidence="5">DSM 16990</strain>
    </source>
</reference>
<dbReference type="EMBL" id="FQUQ01000006">
    <property type="protein sequence ID" value="SHG55548.1"/>
    <property type="molecule type" value="Genomic_DNA"/>
</dbReference>
<dbReference type="Pfam" id="PF01965">
    <property type="entry name" value="DJ-1_PfpI"/>
    <property type="match status" value="1"/>
</dbReference>
<gene>
    <name evidence="4" type="ORF">SAMN04488522_10669</name>
</gene>
<keyword evidence="5" id="KW-1185">Reference proteome</keyword>
<keyword evidence="1" id="KW-0805">Transcription regulation</keyword>
<dbReference type="InterPro" id="IPR052158">
    <property type="entry name" value="INH-QAR"/>
</dbReference>
<dbReference type="OrthoDB" id="241790at2"/>
<name>A0A1M5KS15_9SPHI</name>
<dbReference type="AlphaFoldDB" id="A0A1M5KS15"/>
<dbReference type="InterPro" id="IPR002818">
    <property type="entry name" value="DJ-1/PfpI"/>
</dbReference>
<dbReference type="InterPro" id="IPR029062">
    <property type="entry name" value="Class_I_gatase-like"/>
</dbReference>
<proteinExistence type="predicted"/>
<dbReference type="GO" id="GO:0043565">
    <property type="term" value="F:sequence-specific DNA binding"/>
    <property type="evidence" value="ECO:0007669"/>
    <property type="project" value="InterPro"/>
</dbReference>
<dbReference type="CDD" id="cd03138">
    <property type="entry name" value="GATase1_AraC_2"/>
    <property type="match status" value="1"/>
</dbReference>
<dbReference type="SUPFAM" id="SSF52317">
    <property type="entry name" value="Class I glutamine amidotransferase-like"/>
    <property type="match status" value="1"/>
</dbReference>
<dbReference type="SMART" id="SM00342">
    <property type="entry name" value="HTH_ARAC"/>
    <property type="match status" value="1"/>
</dbReference>
<dbReference type="PANTHER" id="PTHR43130:SF11">
    <property type="entry name" value="TRANSCRIPTIONAL REGULATORY PROTEIN"/>
    <property type="match status" value="1"/>
</dbReference>
<dbReference type="SUPFAM" id="SSF46689">
    <property type="entry name" value="Homeodomain-like"/>
    <property type="match status" value="2"/>
</dbReference>